<keyword evidence="2" id="KW-0349">Heme</keyword>
<protein>
    <submittedName>
        <fullName evidence="9">Precorrin-3B synthase</fullName>
        <ecNumber evidence="9">1.14.13.83</ecNumber>
    </submittedName>
</protein>
<keyword evidence="1" id="KW-0004">4Fe-4S</keyword>
<dbReference type="Pfam" id="PF03460">
    <property type="entry name" value="NIR_SIR_ferr"/>
    <property type="match status" value="2"/>
</dbReference>
<dbReference type="SUPFAM" id="SSF56014">
    <property type="entry name" value="Nitrite and sulphite reductase 4Fe-4S domain-like"/>
    <property type="match status" value="2"/>
</dbReference>
<dbReference type="InterPro" id="IPR036136">
    <property type="entry name" value="Nit/Sulf_reduc_fer-like_dom_sf"/>
</dbReference>
<dbReference type="Gene3D" id="3.30.413.10">
    <property type="entry name" value="Sulfite Reductase Hemoprotein, domain 1"/>
    <property type="match status" value="2"/>
</dbReference>
<name>A0ABT5NZQ9_9PSED</name>
<dbReference type="PANTHER" id="PTHR32439">
    <property type="entry name" value="FERREDOXIN--NITRITE REDUCTASE, CHLOROPLASTIC"/>
    <property type="match status" value="1"/>
</dbReference>
<dbReference type="InterPro" id="IPR012798">
    <property type="entry name" value="Cbl_synth_CobG-like"/>
</dbReference>
<dbReference type="NCBIfam" id="TIGR02435">
    <property type="entry name" value="CobG"/>
    <property type="match status" value="1"/>
</dbReference>
<dbReference type="Gene3D" id="3.90.480.10">
    <property type="entry name" value="Sulfite Reductase Hemoprotein,Domain 2"/>
    <property type="match status" value="1"/>
</dbReference>
<organism evidence="9 10">
    <name type="scientific">Pseudomonas fontis</name>
    <dbReference type="NCBI Taxonomy" id="2942633"/>
    <lineage>
        <taxon>Bacteria</taxon>
        <taxon>Pseudomonadati</taxon>
        <taxon>Pseudomonadota</taxon>
        <taxon>Gammaproteobacteria</taxon>
        <taxon>Pseudomonadales</taxon>
        <taxon>Pseudomonadaceae</taxon>
        <taxon>Pseudomonas</taxon>
    </lineage>
</organism>
<dbReference type="Pfam" id="PF01077">
    <property type="entry name" value="NIR_SIR"/>
    <property type="match status" value="1"/>
</dbReference>
<evidence type="ECO:0000313" key="10">
    <source>
        <dbReference type="Proteomes" id="UP001148203"/>
    </source>
</evidence>
<keyword evidence="10" id="KW-1185">Reference proteome</keyword>
<dbReference type="Proteomes" id="UP001148203">
    <property type="component" value="Unassembled WGS sequence"/>
</dbReference>
<dbReference type="EC" id="1.14.13.83" evidence="9"/>
<feature type="domain" description="Nitrite/sulphite reductase 4Fe-4S" evidence="7">
    <location>
        <begin position="95"/>
        <end position="229"/>
    </location>
</feature>
<sequence>MNHASPPSALRPSACPGLWRIVQALDGGISRIKLDGGRLSAAQAMAVAEAAERYAGGVIEVTNRSNLQIRGIGADHAGLIGHLLDAGLGPREAAGDDVRNLMLSPSAGLDRAMLFDSRALAAQILESLQTVERLHQLSAKFAVQLDGGEDLAMLDHAHDLWLSPLMLEGDVWLGFGLAGCPGAPLAAVPLADGHALVLAVLQRFLDLASAEQSRMRQLLAVVDVETFLHGLPLTLRRDAAVLGWRRTGRDLALHLGVYPQRQQDRVCVGAAAPLGRLSAAQLRGAATLASTLGDASLRMTPWQSLLIPNIPAAQADAALAALNALGLLCDPAASLAQMVACTGSAGCAKAQADTKADAVQLAGLLRRQGPVAGIHLSGCARSCALAHTAPATLMAVGPGRYDLFISRPGQPGLGMPVGQNLTLEEAGAELDARPRSTPR</sequence>
<accession>A0ABT5NZQ9</accession>
<feature type="domain" description="Nitrite/Sulfite reductase ferredoxin-like" evidence="8">
    <location>
        <begin position="258"/>
        <end position="324"/>
    </location>
</feature>
<dbReference type="InterPro" id="IPR051329">
    <property type="entry name" value="NIR_SIR_4Fe-4S"/>
</dbReference>
<gene>
    <name evidence="9" type="primary">cobG</name>
    <name evidence="9" type="ORF">M5G11_23805</name>
</gene>
<feature type="domain" description="Nitrite/Sulfite reductase ferredoxin-like" evidence="8">
    <location>
        <begin position="31"/>
        <end position="77"/>
    </location>
</feature>
<evidence type="ECO:0000256" key="5">
    <source>
        <dbReference type="ARBA" id="ARBA00023004"/>
    </source>
</evidence>
<comment type="caution">
    <text evidence="9">The sequence shown here is derived from an EMBL/GenBank/DDBJ whole genome shotgun (WGS) entry which is preliminary data.</text>
</comment>
<evidence type="ECO:0000256" key="3">
    <source>
        <dbReference type="ARBA" id="ARBA00022723"/>
    </source>
</evidence>
<reference evidence="9 10" key="1">
    <citation type="submission" date="2022-05" db="EMBL/GenBank/DDBJ databases">
        <title>Novel Pseudomonas spp. Isolated from a Rainbow Trout Aquaculture Facility.</title>
        <authorList>
            <person name="Testerman T."/>
            <person name="Graf J."/>
        </authorList>
    </citation>
    <scope>NUCLEOTIDE SEQUENCE [LARGE SCALE GENOMIC DNA]</scope>
    <source>
        <strain evidence="9 10">ID681</strain>
    </source>
</reference>
<dbReference type="GO" id="GO:0043818">
    <property type="term" value="F:precorrin-3B synthase activity"/>
    <property type="evidence" value="ECO:0007669"/>
    <property type="project" value="UniProtKB-EC"/>
</dbReference>
<dbReference type="InterPro" id="IPR006067">
    <property type="entry name" value="NO2/SO3_Rdtase_4Fe4S_dom"/>
</dbReference>
<dbReference type="InterPro" id="IPR045854">
    <property type="entry name" value="NO2/SO3_Rdtase_4Fe4S_sf"/>
</dbReference>
<evidence type="ECO:0000259" key="8">
    <source>
        <dbReference type="Pfam" id="PF03460"/>
    </source>
</evidence>
<evidence type="ECO:0000256" key="1">
    <source>
        <dbReference type="ARBA" id="ARBA00022485"/>
    </source>
</evidence>
<evidence type="ECO:0000256" key="6">
    <source>
        <dbReference type="ARBA" id="ARBA00023014"/>
    </source>
</evidence>
<dbReference type="EMBL" id="JAMDGY010000098">
    <property type="protein sequence ID" value="MDD0993558.1"/>
    <property type="molecule type" value="Genomic_DNA"/>
</dbReference>
<keyword evidence="4 9" id="KW-0560">Oxidoreductase</keyword>
<dbReference type="PANTHER" id="PTHR32439:SF9">
    <property type="entry name" value="BLR3264 PROTEIN"/>
    <property type="match status" value="1"/>
</dbReference>
<evidence type="ECO:0000259" key="7">
    <source>
        <dbReference type="Pfam" id="PF01077"/>
    </source>
</evidence>
<dbReference type="SUPFAM" id="SSF55124">
    <property type="entry name" value="Nitrite/Sulfite reductase N-terminal domain-like"/>
    <property type="match status" value="2"/>
</dbReference>
<evidence type="ECO:0000256" key="4">
    <source>
        <dbReference type="ARBA" id="ARBA00023002"/>
    </source>
</evidence>
<keyword evidence="5" id="KW-0408">Iron</keyword>
<evidence type="ECO:0000256" key="2">
    <source>
        <dbReference type="ARBA" id="ARBA00022617"/>
    </source>
</evidence>
<dbReference type="RefSeq" id="WP_273913828.1">
    <property type="nucleotide sequence ID" value="NZ_JAMDGX010000109.1"/>
</dbReference>
<keyword evidence="6" id="KW-0411">Iron-sulfur</keyword>
<evidence type="ECO:0000313" key="9">
    <source>
        <dbReference type="EMBL" id="MDD0993558.1"/>
    </source>
</evidence>
<keyword evidence="3" id="KW-0479">Metal-binding</keyword>
<dbReference type="InterPro" id="IPR005117">
    <property type="entry name" value="NiRdtase/SiRdtase_haem-b_fer"/>
</dbReference>
<proteinExistence type="predicted"/>